<keyword evidence="5" id="KW-0342">GTP-binding</keyword>
<dbReference type="CDD" id="cd03713">
    <property type="entry name" value="EFG_mtEFG_C"/>
    <property type="match status" value="1"/>
</dbReference>
<dbReference type="InterPro" id="IPR000640">
    <property type="entry name" value="EFG_V-like"/>
</dbReference>
<evidence type="ECO:0000256" key="1">
    <source>
        <dbReference type="ARBA" id="ARBA00017872"/>
    </source>
</evidence>
<dbReference type="PROSITE" id="PS51722">
    <property type="entry name" value="G_TR_2"/>
    <property type="match status" value="1"/>
</dbReference>
<dbReference type="SUPFAM" id="SSF54980">
    <property type="entry name" value="EF-G C-terminal domain-like"/>
    <property type="match status" value="2"/>
</dbReference>
<dbReference type="FunFam" id="3.30.70.240:FF:000001">
    <property type="entry name" value="Elongation factor G"/>
    <property type="match status" value="1"/>
</dbReference>
<dbReference type="InterPro" id="IPR005517">
    <property type="entry name" value="Transl_elong_EFG/EF2_IV"/>
</dbReference>
<keyword evidence="3 8" id="KW-0251">Elongation factor</keyword>
<dbReference type="InterPro" id="IPR009000">
    <property type="entry name" value="Transl_B-barrel_sf"/>
</dbReference>
<dbReference type="AlphaFoldDB" id="B5Y9M7"/>
<dbReference type="EMBL" id="CP001145">
    <property type="protein sequence ID" value="ACI16799.1"/>
    <property type="molecule type" value="Genomic_DNA"/>
</dbReference>
<organism evidence="8 9">
    <name type="scientific">Coprothermobacter proteolyticus (strain ATCC 35245 / DSM 5265 / OCM 4 / BT)</name>
    <dbReference type="NCBI Taxonomy" id="309798"/>
    <lineage>
        <taxon>Bacteria</taxon>
        <taxon>Pseudomonadati</taxon>
        <taxon>Coprothermobacterota</taxon>
        <taxon>Coprothermobacteria</taxon>
        <taxon>Coprothermobacterales</taxon>
        <taxon>Coprothermobacteraceae</taxon>
        <taxon>Coprothermobacter</taxon>
    </lineage>
</organism>
<dbReference type="Pfam" id="PF14492">
    <property type="entry name" value="EFG_III"/>
    <property type="match status" value="1"/>
</dbReference>
<name>B5Y9M7_COPPD</name>
<dbReference type="Gene3D" id="3.30.230.10">
    <property type="match status" value="1"/>
</dbReference>
<dbReference type="PRINTS" id="PR00315">
    <property type="entry name" value="ELONGATNFCT"/>
</dbReference>
<dbReference type="NCBIfam" id="TIGR00231">
    <property type="entry name" value="small_GTP"/>
    <property type="match status" value="1"/>
</dbReference>
<dbReference type="Pfam" id="PF03764">
    <property type="entry name" value="EFG_IV"/>
    <property type="match status" value="1"/>
</dbReference>
<dbReference type="NCBIfam" id="NF009381">
    <property type="entry name" value="PRK12740.1-5"/>
    <property type="match status" value="1"/>
</dbReference>
<dbReference type="Gene3D" id="3.30.70.870">
    <property type="entry name" value="Elongation Factor G (Translational Gtpase), domain 3"/>
    <property type="match status" value="1"/>
</dbReference>
<dbReference type="InterPro" id="IPR000795">
    <property type="entry name" value="T_Tr_GTP-bd_dom"/>
</dbReference>
<dbReference type="HOGENOM" id="CLU_002794_4_1_9"/>
<dbReference type="SUPFAM" id="SSF52540">
    <property type="entry name" value="P-loop containing nucleoside triphosphate hydrolases"/>
    <property type="match status" value="1"/>
</dbReference>
<dbReference type="InterPro" id="IPR005225">
    <property type="entry name" value="Small_GTP-bd"/>
</dbReference>
<dbReference type="OrthoDB" id="3492050at2"/>
<dbReference type="InterPro" id="IPR035647">
    <property type="entry name" value="EFG_III/V"/>
</dbReference>
<dbReference type="Proteomes" id="UP000001732">
    <property type="component" value="Chromosome"/>
</dbReference>
<dbReference type="STRING" id="309798.COPRO5265_1166"/>
<dbReference type="Gene3D" id="2.40.30.10">
    <property type="entry name" value="Translation factors"/>
    <property type="match status" value="1"/>
</dbReference>
<reference evidence="8 9" key="2">
    <citation type="journal article" date="2014" name="Genome Announc.">
        <title>Complete Genome Sequence of Coprothermobacter proteolyticus DSM 5265.</title>
        <authorList>
            <person name="Alexiev A."/>
            <person name="Coil D.A."/>
            <person name="Badger J.H."/>
            <person name="Enticknap J."/>
            <person name="Ward N."/>
            <person name="Robb F.T."/>
            <person name="Eisen J.A."/>
        </authorList>
    </citation>
    <scope>NUCLEOTIDE SEQUENCE [LARGE SCALE GENOMIC DNA]</scope>
    <source>
        <strain evidence="9">ATCC 35245 / DSM 5265 / OCM 4 / BT</strain>
    </source>
</reference>
<evidence type="ECO:0000256" key="2">
    <source>
        <dbReference type="ARBA" id="ARBA00022741"/>
    </source>
</evidence>
<dbReference type="InterPro" id="IPR027417">
    <property type="entry name" value="P-loop_NTPase"/>
</dbReference>
<dbReference type="KEGG" id="cpo:COPRO5265_1166"/>
<dbReference type="RefSeq" id="WP_012543451.1">
    <property type="nucleotide sequence ID" value="NC_011295.1"/>
</dbReference>
<dbReference type="Gene3D" id="3.40.50.300">
    <property type="entry name" value="P-loop containing nucleotide triphosphate hydrolases"/>
    <property type="match status" value="1"/>
</dbReference>
<gene>
    <name evidence="8" type="primary">fusA2</name>
    <name evidence="8" type="ordered locus">COPRO5265_1166</name>
</gene>
<sequence length="662" mass="73319">MGLSEKTITVAVVGSVKSGKTTLVENLLAKAGVIDKPGKVESKNTVSDFDPFEQERQISINLTVEPLVWKNVKINFLDTPGFLDFKMDSMSAIKFSDAVLFVVDGSSDIGVTTEMLWDYYLNLEQKKPALFFLNKMDKAEADQSRVVDQIRSLLSNRAAPLSVHANDKVVSVFDDLSGLPEELRNAAAEYKEMVLDAVAEADDVVLEKYLSGEEITQEELSRCFKSAMANGNFFPIMAGSCINDSGLENVLDFLSENVSPLPVSDFPNADTVGIVLKTYMDPYVGRISVIKMLKGSLTTGSQLWNPDTEQLITIPKVSFIVGKKIVDAETVAAPDIGAIVKVEELATNSVLCTPNVKVDVPRLDVPQPLLPKAIEPKTKSDQEKLLSSLHKIQTEDPSFIVFYDREMKQTVIEVQGEMQLNAILGKLHDRYHVEVTLAPREVPYRETIKGRAQAQGRYVKQTGGHGQYGVVFIEIWPTERSAGYEFEDAIFGGAIPNNYIPSVDKGIRERMSKGVIAGYPVVDVHVKLFDGKYHPVDSSDMAFQIAGSLAFQEAFMNAKPILLEPIYKITIKVPEELVGDIMGDINARRGRVLGISAEGKWQVITAEVPYAEIIEYAKDFMSITGGRGIYNTEFVRYEEVPPNIAEQIIEKRKAILEKEKAE</sequence>
<protein>
    <recommendedName>
        <fullName evidence="1">Elongation factor G</fullName>
    </recommendedName>
</protein>
<dbReference type="InterPro" id="IPR035649">
    <property type="entry name" value="EFG_V"/>
</dbReference>
<dbReference type="InterPro" id="IPR041095">
    <property type="entry name" value="EFG_II"/>
</dbReference>
<dbReference type="GO" id="GO:0005525">
    <property type="term" value="F:GTP binding"/>
    <property type="evidence" value="ECO:0007669"/>
    <property type="project" value="UniProtKB-KW"/>
</dbReference>
<dbReference type="InterPro" id="IPR047872">
    <property type="entry name" value="EFG_IV"/>
</dbReference>
<dbReference type="SUPFAM" id="SSF50447">
    <property type="entry name" value="Translation proteins"/>
    <property type="match status" value="1"/>
</dbReference>
<evidence type="ECO:0000259" key="7">
    <source>
        <dbReference type="PROSITE" id="PS51722"/>
    </source>
</evidence>
<dbReference type="FunFam" id="3.30.230.10:FF:000003">
    <property type="entry name" value="Elongation factor G"/>
    <property type="match status" value="1"/>
</dbReference>
<evidence type="ECO:0000256" key="6">
    <source>
        <dbReference type="ARBA" id="ARBA00024731"/>
    </source>
</evidence>
<dbReference type="PANTHER" id="PTHR43261">
    <property type="entry name" value="TRANSLATION ELONGATION FACTOR G-RELATED"/>
    <property type="match status" value="1"/>
</dbReference>
<dbReference type="Gene3D" id="3.30.70.240">
    <property type="match status" value="1"/>
</dbReference>
<dbReference type="InterPro" id="IPR014721">
    <property type="entry name" value="Ribsml_uS5_D2-typ_fold_subgr"/>
</dbReference>
<feature type="domain" description="Tr-type G" evidence="7">
    <location>
        <begin position="5"/>
        <end position="263"/>
    </location>
</feature>
<dbReference type="SMART" id="SM00889">
    <property type="entry name" value="EFG_IV"/>
    <property type="match status" value="1"/>
</dbReference>
<dbReference type="GO" id="GO:0003924">
    <property type="term" value="F:GTPase activity"/>
    <property type="evidence" value="ECO:0007669"/>
    <property type="project" value="InterPro"/>
</dbReference>
<dbReference type="PANTHER" id="PTHR43261:SF6">
    <property type="entry name" value="ELONGATION FACTOR G-LIKE PROTEIN"/>
    <property type="match status" value="1"/>
</dbReference>
<dbReference type="GO" id="GO:0032790">
    <property type="term" value="P:ribosome disassembly"/>
    <property type="evidence" value="ECO:0007669"/>
    <property type="project" value="TreeGrafter"/>
</dbReference>
<dbReference type="eggNOG" id="COG0480">
    <property type="taxonomic scope" value="Bacteria"/>
</dbReference>
<evidence type="ECO:0000256" key="3">
    <source>
        <dbReference type="ARBA" id="ARBA00022768"/>
    </source>
</evidence>
<dbReference type="CDD" id="cd01434">
    <property type="entry name" value="EFG_mtEFG1_IV"/>
    <property type="match status" value="1"/>
</dbReference>
<evidence type="ECO:0000256" key="5">
    <source>
        <dbReference type="ARBA" id="ARBA00023134"/>
    </source>
</evidence>
<dbReference type="GO" id="GO:0003746">
    <property type="term" value="F:translation elongation factor activity"/>
    <property type="evidence" value="ECO:0007669"/>
    <property type="project" value="UniProtKB-KW"/>
</dbReference>
<dbReference type="SMART" id="SM00838">
    <property type="entry name" value="EFG_C"/>
    <property type="match status" value="1"/>
</dbReference>
<keyword evidence="2" id="KW-0547">Nucleotide-binding</keyword>
<evidence type="ECO:0000313" key="8">
    <source>
        <dbReference type="EMBL" id="ACI16799.1"/>
    </source>
</evidence>
<dbReference type="Pfam" id="PF00679">
    <property type="entry name" value="EFG_C"/>
    <property type="match status" value="1"/>
</dbReference>
<evidence type="ECO:0000256" key="4">
    <source>
        <dbReference type="ARBA" id="ARBA00022917"/>
    </source>
</evidence>
<dbReference type="SUPFAM" id="SSF54211">
    <property type="entry name" value="Ribosomal protein S5 domain 2-like"/>
    <property type="match status" value="1"/>
</dbReference>
<keyword evidence="9" id="KW-1185">Reference proteome</keyword>
<proteinExistence type="predicted"/>
<accession>B5Y9M7</accession>
<dbReference type="Pfam" id="PF00009">
    <property type="entry name" value="GTP_EFTU"/>
    <property type="match status" value="1"/>
</dbReference>
<reference evidence="9" key="1">
    <citation type="submission" date="2008-08" db="EMBL/GenBank/DDBJ databases">
        <title>The complete genome sequence of Coprothermobacter proteolyticus strain ATCC 5245 / DSM 5265 / BT.</title>
        <authorList>
            <person name="Dodson R.J."/>
            <person name="Durkin A.S."/>
            <person name="Wu M."/>
            <person name="Eisen J."/>
            <person name="Sutton G."/>
        </authorList>
    </citation>
    <scope>NUCLEOTIDE SEQUENCE [LARGE SCALE GENOMIC DNA]</scope>
    <source>
        <strain evidence="9">ATCC 35245 / DSM 5265 / OCM 4 / BT</strain>
    </source>
</reference>
<keyword evidence="4" id="KW-0648">Protein biosynthesis</keyword>
<evidence type="ECO:0000313" key="9">
    <source>
        <dbReference type="Proteomes" id="UP000001732"/>
    </source>
</evidence>
<dbReference type="InterPro" id="IPR020568">
    <property type="entry name" value="Ribosomal_Su5_D2-typ_SF"/>
</dbReference>
<comment type="function">
    <text evidence="6">Catalyzes the GTP-dependent ribosomal translocation step during translation elongation. During this step, the ribosome changes from the pre-translocational (PRE) to the post-translocational (POST) state as the newly formed A-site-bound peptidyl-tRNA and P-site-bound deacylated tRNA move to the P and E sites, respectively. Catalyzes the coordinated movement of the two tRNA molecules, the mRNA and conformational changes in the ribosome.</text>
</comment>